<dbReference type="EMBL" id="JANUHB010000002">
    <property type="protein sequence ID" value="MCS0808661.1"/>
    <property type="molecule type" value="Genomic_DNA"/>
</dbReference>
<evidence type="ECO:0000313" key="2">
    <source>
        <dbReference type="Proteomes" id="UP001206126"/>
    </source>
</evidence>
<proteinExistence type="predicted"/>
<organism evidence="1 2">
    <name type="scientific">Massilia agilis</name>
    <dbReference type="NCBI Taxonomy" id="1811226"/>
    <lineage>
        <taxon>Bacteria</taxon>
        <taxon>Pseudomonadati</taxon>
        <taxon>Pseudomonadota</taxon>
        <taxon>Betaproteobacteria</taxon>
        <taxon>Burkholderiales</taxon>
        <taxon>Oxalobacteraceae</taxon>
        <taxon>Telluria group</taxon>
        <taxon>Massilia</taxon>
    </lineage>
</organism>
<gene>
    <name evidence="1" type="ORF">NX774_12095</name>
</gene>
<dbReference type="RefSeq" id="WP_258822425.1">
    <property type="nucleotide sequence ID" value="NZ_JANUHB010000002.1"/>
</dbReference>
<name>A0ABT2DBL6_9BURK</name>
<accession>A0ABT2DBL6</accession>
<dbReference type="Proteomes" id="UP001206126">
    <property type="component" value="Unassembled WGS sequence"/>
</dbReference>
<evidence type="ECO:0000313" key="1">
    <source>
        <dbReference type="EMBL" id="MCS0808661.1"/>
    </source>
</evidence>
<protein>
    <recommendedName>
        <fullName evidence="3">Phage protein</fullName>
    </recommendedName>
</protein>
<keyword evidence="2" id="KW-1185">Reference proteome</keyword>
<reference evidence="1 2" key="1">
    <citation type="submission" date="2022-08" db="EMBL/GenBank/DDBJ databases">
        <title>Reclassification of Massilia species as members of the genera Telluria, Duganella, Pseudoduganella, Mokoshia gen. nov. and Zemynaea gen. nov. using orthogonal and non-orthogonal genome-based approaches.</title>
        <authorList>
            <person name="Bowman J.P."/>
        </authorList>
    </citation>
    <scope>NUCLEOTIDE SEQUENCE [LARGE SCALE GENOMIC DNA]</scope>
    <source>
        <strain evidence="1 2">JCM 31605</strain>
    </source>
</reference>
<sequence length="172" mass="19170">MDFTLISQATSSLNAAVTLVKGFVSLRDETQRLTAVNEMLAKLFEANSKLNDLVIADAERAAEYQTLLREKRELEDELGRVKAEKADFDRYELAEVAPGVLAYALRDAHRGLEPMHYICPACRNNSKKSILKRTENATQIALVCQNSDCKVHLQISTKTPRPIAYSSTGWPG</sequence>
<comment type="caution">
    <text evidence="1">The sequence shown here is derived from an EMBL/GenBank/DDBJ whole genome shotgun (WGS) entry which is preliminary data.</text>
</comment>
<evidence type="ECO:0008006" key="3">
    <source>
        <dbReference type="Google" id="ProtNLM"/>
    </source>
</evidence>